<organism evidence="7 8">
    <name type="scientific">Alloscardovia venturai</name>
    <dbReference type="NCBI Taxonomy" id="1769421"/>
    <lineage>
        <taxon>Bacteria</taxon>
        <taxon>Bacillati</taxon>
        <taxon>Actinomycetota</taxon>
        <taxon>Actinomycetes</taxon>
        <taxon>Bifidobacteriales</taxon>
        <taxon>Bifidobacteriaceae</taxon>
        <taxon>Alloscardovia</taxon>
    </lineage>
</organism>
<dbReference type="SUPFAM" id="SSF49401">
    <property type="entry name" value="Bacterial adhesins"/>
    <property type="match status" value="1"/>
</dbReference>
<dbReference type="Proteomes" id="UP001597036">
    <property type="component" value="Unassembled WGS sequence"/>
</dbReference>
<comment type="caution">
    <text evidence="7">The sequence shown here is derived from an EMBL/GenBank/DDBJ whole genome shotgun (WGS) entry which is preliminary data.</text>
</comment>
<feature type="signal peptide" evidence="6">
    <location>
        <begin position="1"/>
        <end position="32"/>
    </location>
</feature>
<keyword evidence="4 6" id="KW-0732">Signal</keyword>
<dbReference type="InterPro" id="IPR011252">
    <property type="entry name" value="Fibrogen-bd_dom1"/>
</dbReference>
<evidence type="ECO:0000313" key="7">
    <source>
        <dbReference type="EMBL" id="MFD0705495.1"/>
    </source>
</evidence>
<evidence type="ECO:0000256" key="5">
    <source>
        <dbReference type="ARBA" id="ARBA00023088"/>
    </source>
</evidence>
<protein>
    <submittedName>
        <fullName evidence="7">Uncharacterized protein</fullName>
    </submittedName>
</protein>
<dbReference type="EMBL" id="JBHTHQ010000021">
    <property type="protein sequence ID" value="MFD0705495.1"/>
    <property type="molecule type" value="Genomic_DNA"/>
</dbReference>
<evidence type="ECO:0000313" key="8">
    <source>
        <dbReference type="Proteomes" id="UP001597036"/>
    </source>
</evidence>
<accession>A0ABW2Y5G4</accession>
<evidence type="ECO:0000256" key="2">
    <source>
        <dbReference type="ARBA" id="ARBA00022512"/>
    </source>
</evidence>
<evidence type="ECO:0000256" key="4">
    <source>
        <dbReference type="ARBA" id="ARBA00022729"/>
    </source>
</evidence>
<keyword evidence="3" id="KW-0964">Secreted</keyword>
<reference evidence="8" key="1">
    <citation type="journal article" date="2019" name="Int. J. Syst. Evol. Microbiol.">
        <title>The Global Catalogue of Microorganisms (GCM) 10K type strain sequencing project: providing services to taxonomists for standard genome sequencing and annotation.</title>
        <authorList>
            <consortium name="The Broad Institute Genomics Platform"/>
            <consortium name="The Broad Institute Genome Sequencing Center for Infectious Disease"/>
            <person name="Wu L."/>
            <person name="Ma J."/>
        </authorList>
    </citation>
    <scope>NUCLEOTIDE SEQUENCE [LARGE SCALE GENOMIC DNA]</scope>
    <source>
        <strain evidence="8">CCM 8604</strain>
    </source>
</reference>
<comment type="subcellular location">
    <subcellularLocation>
        <location evidence="1">Secreted</location>
        <location evidence="1">Cell wall</location>
    </subcellularLocation>
</comment>
<dbReference type="InterPro" id="IPR008966">
    <property type="entry name" value="Adhesion_dom_sf"/>
</dbReference>
<dbReference type="Gene3D" id="2.60.40.1280">
    <property type="match status" value="1"/>
</dbReference>
<feature type="chain" id="PRO_5047343950" evidence="6">
    <location>
        <begin position="33"/>
        <end position="107"/>
    </location>
</feature>
<evidence type="ECO:0000256" key="6">
    <source>
        <dbReference type="SAM" id="SignalP"/>
    </source>
</evidence>
<evidence type="ECO:0000256" key="3">
    <source>
        <dbReference type="ARBA" id="ARBA00022525"/>
    </source>
</evidence>
<keyword evidence="2" id="KW-0134">Cell wall</keyword>
<gene>
    <name evidence="7" type="ORF">ACFQY8_07045</name>
</gene>
<evidence type="ECO:0000256" key="1">
    <source>
        <dbReference type="ARBA" id="ARBA00004191"/>
    </source>
</evidence>
<sequence length="107" mass="11492">MQRKSPLSKIILAFVATIAMLISFVPASTARAAGNDVSNNVTSLTVNPTHINDSGKTTVSFTFDDYAQKIHGGDTITVNWTNSGTVYGVRATPNLFRSTLMELTSQP</sequence>
<name>A0ABW2Y5G4_9BIFI</name>
<keyword evidence="8" id="KW-1185">Reference proteome</keyword>
<dbReference type="RefSeq" id="WP_377939180.1">
    <property type="nucleotide sequence ID" value="NZ_JBHTHQ010000021.1"/>
</dbReference>
<proteinExistence type="predicted"/>
<keyword evidence="5" id="KW-0572">Peptidoglycan-anchor</keyword>